<dbReference type="InterPro" id="IPR030395">
    <property type="entry name" value="GP_PDE_dom"/>
</dbReference>
<dbReference type="PANTHER" id="PTHR46211">
    <property type="entry name" value="GLYCEROPHOSPHORYL DIESTER PHOSPHODIESTERASE"/>
    <property type="match status" value="1"/>
</dbReference>
<dbReference type="InterPro" id="IPR017946">
    <property type="entry name" value="PLC-like_Pdiesterase_TIM-brl"/>
</dbReference>
<protein>
    <submittedName>
        <fullName evidence="2">Glycerophosphodiester phosphodiesterase</fullName>
    </submittedName>
</protein>
<reference evidence="2" key="1">
    <citation type="submission" date="2022-04" db="EMBL/GenBank/DDBJ databases">
        <authorList>
            <person name="Ren T."/>
        </authorList>
    </citation>
    <scope>NUCLEOTIDE SEQUENCE</scope>
    <source>
        <strain evidence="2">F63249</strain>
    </source>
</reference>
<dbReference type="SUPFAM" id="SSF51695">
    <property type="entry name" value="PLC-like phosphodiesterases"/>
    <property type="match status" value="1"/>
</dbReference>
<sequence length="289" mass="33075">MRFIWILCFVLMSCKAENTLDIQGHRGYRGLYPENSLLGFQKAIDLGVTTLELDVVISKDHQVVVSHEPFMNHKIALDAYGNEITEANETAFNIYTMTYDSIKLYDCGTKINSQFPFQKHKKLHKPLLSEVIDLAETHLPNKLFYNIEIKSKPEYDGIYTPQLNRFVDLVLDVIQKKNVVNQSTIQSFDVRALEATKVKNEAIQIALLVDENESIAAKLEQLTFKPEIISPYYKLLTQETVSKYQNLGYKIIPWTINTVGDINLMIDLNVDGIISDFPNKVIQVKSLKK</sequence>
<accession>A0ABT0H6X0</accession>
<evidence type="ECO:0000313" key="3">
    <source>
        <dbReference type="Proteomes" id="UP001203687"/>
    </source>
</evidence>
<dbReference type="EMBL" id="JALPQF010000004">
    <property type="protein sequence ID" value="MCK8480105.1"/>
    <property type="molecule type" value="Genomic_DNA"/>
</dbReference>
<dbReference type="Proteomes" id="UP001203687">
    <property type="component" value="Unassembled WGS sequence"/>
</dbReference>
<dbReference type="PANTHER" id="PTHR46211:SF14">
    <property type="entry name" value="GLYCEROPHOSPHODIESTER PHOSPHODIESTERASE"/>
    <property type="match status" value="1"/>
</dbReference>
<evidence type="ECO:0000313" key="2">
    <source>
        <dbReference type="EMBL" id="MCK8480105.1"/>
    </source>
</evidence>
<dbReference type="Gene3D" id="3.20.20.190">
    <property type="entry name" value="Phosphatidylinositol (PI) phosphodiesterase"/>
    <property type="match status" value="1"/>
</dbReference>
<comment type="caution">
    <text evidence="2">The sequence shown here is derived from an EMBL/GenBank/DDBJ whole genome shotgun (WGS) entry which is preliminary data.</text>
</comment>
<feature type="domain" description="GP-PDE" evidence="1">
    <location>
        <begin position="20"/>
        <end position="285"/>
    </location>
</feature>
<dbReference type="Pfam" id="PF03009">
    <property type="entry name" value="GDPD"/>
    <property type="match status" value="1"/>
</dbReference>
<organism evidence="2 3">
    <name type="scientific">Psychroserpens algicola</name>
    <dbReference type="NCBI Taxonomy" id="1719034"/>
    <lineage>
        <taxon>Bacteria</taxon>
        <taxon>Pseudomonadati</taxon>
        <taxon>Bacteroidota</taxon>
        <taxon>Flavobacteriia</taxon>
        <taxon>Flavobacteriales</taxon>
        <taxon>Flavobacteriaceae</taxon>
        <taxon>Psychroserpens</taxon>
    </lineage>
</organism>
<evidence type="ECO:0000259" key="1">
    <source>
        <dbReference type="PROSITE" id="PS51704"/>
    </source>
</evidence>
<dbReference type="PROSITE" id="PS51704">
    <property type="entry name" value="GP_PDE"/>
    <property type="match status" value="1"/>
</dbReference>
<proteinExistence type="predicted"/>
<keyword evidence="3" id="KW-1185">Reference proteome</keyword>
<name>A0ABT0H6X0_9FLAO</name>
<gene>
    <name evidence="2" type="ORF">MUY34_05690</name>
</gene>